<dbReference type="Proteomes" id="UP000615796">
    <property type="component" value="Unassembled WGS sequence"/>
</dbReference>
<keyword evidence="7" id="KW-1185">Reference proteome</keyword>
<comment type="function">
    <text evidence="3">Transcriptional regulator that plays an important role in general stress response.</text>
</comment>
<dbReference type="GO" id="GO:1990229">
    <property type="term" value="C:iron-sulfur cluster assembly complex"/>
    <property type="evidence" value="ECO:0007669"/>
    <property type="project" value="UniProtKB-ARBA"/>
</dbReference>
<dbReference type="SUPFAM" id="SSF82657">
    <property type="entry name" value="BolA-like"/>
    <property type="match status" value="1"/>
</dbReference>
<evidence type="ECO:0000256" key="4">
    <source>
        <dbReference type="ARBA" id="ARBA00074073"/>
    </source>
</evidence>
<dbReference type="PANTHER" id="PTHR46229">
    <property type="entry name" value="BOLA TRANSCRIPTION REGULATOR"/>
    <property type="match status" value="1"/>
</dbReference>
<dbReference type="PANTHER" id="PTHR46229:SF2">
    <property type="entry name" value="BOLA-LIKE PROTEIN 1"/>
    <property type="match status" value="1"/>
</dbReference>
<dbReference type="FunFam" id="3.30.300.90:FF:000001">
    <property type="entry name" value="Transcriptional regulator BolA"/>
    <property type="match status" value="1"/>
</dbReference>
<dbReference type="GO" id="GO:0005829">
    <property type="term" value="C:cytosol"/>
    <property type="evidence" value="ECO:0007669"/>
    <property type="project" value="TreeGrafter"/>
</dbReference>
<dbReference type="EMBL" id="JACRUP010000014">
    <property type="protein sequence ID" value="MBC5852526.1"/>
    <property type="molecule type" value="Genomic_DNA"/>
</dbReference>
<dbReference type="NCBIfam" id="NF008638">
    <property type="entry name" value="PRK11628.1"/>
    <property type="match status" value="1"/>
</dbReference>
<comment type="caution">
    <text evidence="6">The sequence shown here is derived from an EMBL/GenBank/DDBJ whole genome shotgun (WGS) entry which is preliminary data.</text>
</comment>
<evidence type="ECO:0000256" key="1">
    <source>
        <dbReference type="ARBA" id="ARBA00005578"/>
    </source>
</evidence>
<accession>A0A9X0RBX9</accession>
<dbReference type="InterPro" id="IPR002634">
    <property type="entry name" value="BolA"/>
</dbReference>
<evidence type="ECO:0000256" key="5">
    <source>
        <dbReference type="RuleBase" id="RU003860"/>
    </source>
</evidence>
<name>A0A9X0RBX9_VIBME</name>
<sequence length="106" mass="12105">MLQETIEMKLQQAFQPEHLQVLNESYMHNVPAGSESHFKVIIVSDTFVEQRLITRHRQVNQVLKDELAHSIHALAIHTYTPQEWNQLQGGAPDSPMCMGGSKNELK</sequence>
<reference evidence="6" key="1">
    <citation type="submission" date="2020-08" db="EMBL/GenBank/DDBJ databases">
        <title>Genome Sequencing and Pan-Genome Analysis of Migratory bird Vibrio Strains, Inner Mongolia.</title>
        <authorList>
            <person name="Zheng L."/>
        </authorList>
    </citation>
    <scope>NUCLEOTIDE SEQUENCE</scope>
    <source>
        <strain evidence="6">M13F</strain>
    </source>
</reference>
<dbReference type="AlphaFoldDB" id="A0A9X0RBX9"/>
<gene>
    <name evidence="6" type="primary">bolA</name>
    <name evidence="6" type="ORF">H8Q88_16605</name>
</gene>
<dbReference type="GO" id="GO:0006351">
    <property type="term" value="P:DNA-templated transcription"/>
    <property type="evidence" value="ECO:0007669"/>
    <property type="project" value="TreeGrafter"/>
</dbReference>
<protein>
    <recommendedName>
        <fullName evidence="4">DNA-binding transcriptional regulator BolA</fullName>
    </recommendedName>
</protein>
<evidence type="ECO:0000256" key="2">
    <source>
        <dbReference type="ARBA" id="ARBA00023016"/>
    </source>
</evidence>
<evidence type="ECO:0000313" key="6">
    <source>
        <dbReference type="EMBL" id="MBC5852526.1"/>
    </source>
</evidence>
<proteinExistence type="inferred from homology"/>
<evidence type="ECO:0000256" key="3">
    <source>
        <dbReference type="ARBA" id="ARBA00059078"/>
    </source>
</evidence>
<dbReference type="Gene3D" id="3.30.300.90">
    <property type="entry name" value="BolA-like"/>
    <property type="match status" value="1"/>
</dbReference>
<dbReference type="RefSeq" id="WP_154170311.1">
    <property type="nucleotide sequence ID" value="NZ_CP046793.1"/>
</dbReference>
<dbReference type="InterPro" id="IPR050961">
    <property type="entry name" value="BolA/IbaG_stress_morph_reg"/>
</dbReference>
<dbReference type="Pfam" id="PF01722">
    <property type="entry name" value="BolA"/>
    <property type="match status" value="1"/>
</dbReference>
<organism evidence="6 7">
    <name type="scientific">Vibrio metschnikovii</name>
    <dbReference type="NCBI Taxonomy" id="28172"/>
    <lineage>
        <taxon>Bacteria</taxon>
        <taxon>Pseudomonadati</taxon>
        <taxon>Pseudomonadota</taxon>
        <taxon>Gammaproteobacteria</taxon>
        <taxon>Vibrionales</taxon>
        <taxon>Vibrionaceae</taxon>
        <taxon>Vibrio</taxon>
    </lineage>
</organism>
<keyword evidence="2" id="KW-0346">Stress response</keyword>
<evidence type="ECO:0000313" key="7">
    <source>
        <dbReference type="Proteomes" id="UP000615796"/>
    </source>
</evidence>
<comment type="similarity">
    <text evidence="1 5">Belongs to the BolA/IbaG family.</text>
</comment>
<dbReference type="PIRSF" id="PIRSF003113">
    <property type="entry name" value="BolA"/>
    <property type="match status" value="1"/>
</dbReference>
<dbReference type="InterPro" id="IPR036065">
    <property type="entry name" value="BolA-like_sf"/>
</dbReference>